<comment type="caution">
    <text evidence="1">The sequence shown here is derived from an EMBL/GenBank/DDBJ whole genome shotgun (WGS) entry which is preliminary data.</text>
</comment>
<keyword evidence="2" id="KW-1185">Reference proteome</keyword>
<dbReference type="EMBL" id="QORO01000001">
    <property type="protein sequence ID" value="RCK61667.1"/>
    <property type="molecule type" value="Genomic_DNA"/>
</dbReference>
<gene>
    <name evidence="1" type="ORF">DTO57_03305</name>
</gene>
<dbReference type="Proteomes" id="UP000253508">
    <property type="component" value="Unassembled WGS sequence"/>
</dbReference>
<protein>
    <submittedName>
        <fullName evidence="1">Uncharacterized protein</fullName>
    </submittedName>
</protein>
<organism evidence="1 2">
    <name type="scientific">Microbacterium sorbitolivorans</name>
    <dbReference type="NCBI Taxonomy" id="1867410"/>
    <lineage>
        <taxon>Bacteria</taxon>
        <taxon>Bacillati</taxon>
        <taxon>Actinomycetota</taxon>
        <taxon>Actinomycetes</taxon>
        <taxon>Micrococcales</taxon>
        <taxon>Microbacteriaceae</taxon>
        <taxon>Microbacterium</taxon>
    </lineage>
</organism>
<evidence type="ECO:0000313" key="2">
    <source>
        <dbReference type="Proteomes" id="UP000253508"/>
    </source>
</evidence>
<dbReference type="RefSeq" id="WP_114116772.1">
    <property type="nucleotide sequence ID" value="NZ_BMHU01000001.1"/>
</dbReference>
<reference evidence="1 2" key="1">
    <citation type="submission" date="2018-07" db="EMBL/GenBank/DDBJ databases">
        <title>Microbacterium endoborsara sp. nov., a novel actinobacterium isolated from Borszczowia aralocaspica.</title>
        <authorList>
            <person name="An D."/>
        </authorList>
    </citation>
    <scope>NUCLEOTIDE SEQUENCE [LARGE SCALE GENOMIC DNA]</scope>
    <source>
        <strain evidence="1 2">C1.15228</strain>
    </source>
</reference>
<evidence type="ECO:0000313" key="1">
    <source>
        <dbReference type="EMBL" id="RCK61667.1"/>
    </source>
</evidence>
<proteinExistence type="predicted"/>
<sequence>MAGITEHGIRYPDGASKAKNLGPELETFAKDVDKHIDDRTSAAGLQGLVEDLVPPLVNDLVPPLVEDELNDASIARRTDPAYPWMTVGDPLVFWKDQNGFGTFLEARRSDGAPTPQSATLIARVLTELGFNLTGGGSTDPGSPSDLAGPIVCAGDSLTANDNWVQVLADDTFINTVDLGQAGQSSTEVAFRLGALPVKMTVSGNTIPASGSVDVIALDPDATWRTTSVQWYVKGWLAGVYGTYWFRSASNLTPRFVRDEAGDSVPCPAGTTFVVAPDVPHRTGVGFERMPLIYWSGRNNIDNSAGIQRDDTAVMSHFTGRKMILAVTNGTSETSNTQNYAKIRAINTWRADNWPTQFWDVREWLVHKAIYAMGLTPTSEDLAAMSLDAPPPQIMSDDIHFNPACSTALGHEIAFQMRKRGL</sequence>
<dbReference type="AlphaFoldDB" id="A0A367Y767"/>
<name>A0A367Y767_9MICO</name>
<dbReference type="OrthoDB" id="5125727at2"/>
<accession>A0A367Y767</accession>